<protein>
    <recommendedName>
        <fullName evidence="1">Chorismate mutase domain-containing protein</fullName>
    </recommendedName>
</protein>
<accession>A0A1R1RXW2</accession>
<evidence type="ECO:0000313" key="2">
    <source>
        <dbReference type="EMBL" id="OMI04980.1"/>
    </source>
</evidence>
<dbReference type="GO" id="GO:0009697">
    <property type="term" value="P:salicylic acid biosynthetic process"/>
    <property type="evidence" value="ECO:0007669"/>
    <property type="project" value="InterPro"/>
</dbReference>
<comment type="caution">
    <text evidence="2">The sequence shown here is derived from an EMBL/GenBank/DDBJ whole genome shotgun (WGS) entry which is preliminary data.</text>
</comment>
<dbReference type="PROSITE" id="PS51168">
    <property type="entry name" value="CHORISMATE_MUT_2"/>
    <property type="match status" value="1"/>
</dbReference>
<dbReference type="RefSeq" id="WP_076761238.1">
    <property type="nucleotide sequence ID" value="NZ_JARMMH010000014.1"/>
</dbReference>
<dbReference type="EMBL" id="MTJL01000023">
    <property type="protein sequence ID" value="OMI04980.1"/>
    <property type="molecule type" value="Genomic_DNA"/>
</dbReference>
<feature type="domain" description="Chorismate mutase" evidence="1">
    <location>
        <begin position="3"/>
        <end position="94"/>
    </location>
</feature>
<reference evidence="2 3" key="1">
    <citation type="submission" date="2017-01" db="EMBL/GenBank/DDBJ databases">
        <title>Bacillus phylogenomics.</title>
        <authorList>
            <person name="Dunlap C."/>
        </authorList>
    </citation>
    <scope>NUCLEOTIDE SEQUENCE [LARGE SCALE GENOMIC DNA]</scope>
    <source>
        <strain evidence="2 3">NRRL B-41282</strain>
    </source>
</reference>
<dbReference type="InterPro" id="IPR036979">
    <property type="entry name" value="CM_dom_sf"/>
</dbReference>
<name>A0A1R1RXW2_9BACI</name>
<accession>A0A1R1QJU7</accession>
<proteinExistence type="predicted"/>
<evidence type="ECO:0000259" key="1">
    <source>
        <dbReference type="PROSITE" id="PS51168"/>
    </source>
</evidence>
<sequence length="129" mass="15137">MLSEIEKGLEGLRVKLDSIDEQLLDTLKARLECCIRIGLYKREYNIPMMQPHRINFVQERAARYADENGLSKEFLRNLYELIISETCRVEDIVIDNSENRRQEISSSLVDQKRKREELFNGGRDTNTSN</sequence>
<dbReference type="InterPro" id="IPR036263">
    <property type="entry name" value="Chorismate_II_sf"/>
</dbReference>
<evidence type="ECO:0000313" key="3">
    <source>
        <dbReference type="Proteomes" id="UP000187367"/>
    </source>
</evidence>
<keyword evidence="3" id="KW-1185">Reference proteome</keyword>
<dbReference type="GO" id="GO:0016835">
    <property type="term" value="F:carbon-oxygen lyase activity"/>
    <property type="evidence" value="ECO:0007669"/>
    <property type="project" value="InterPro"/>
</dbReference>
<dbReference type="Pfam" id="PF01817">
    <property type="entry name" value="CM_2"/>
    <property type="match status" value="1"/>
</dbReference>
<dbReference type="InterPro" id="IPR008241">
    <property type="entry name" value="Isochorismate_pyruvate-lyase"/>
</dbReference>
<organism evidence="2 3">
    <name type="scientific">Bacillus swezeyi</name>
    <dbReference type="NCBI Taxonomy" id="1925020"/>
    <lineage>
        <taxon>Bacteria</taxon>
        <taxon>Bacillati</taxon>
        <taxon>Bacillota</taxon>
        <taxon>Bacilli</taxon>
        <taxon>Bacillales</taxon>
        <taxon>Bacillaceae</taxon>
        <taxon>Bacillus</taxon>
    </lineage>
</organism>
<dbReference type="NCBIfam" id="TIGR01803">
    <property type="entry name" value="CM-like"/>
    <property type="match status" value="1"/>
</dbReference>
<dbReference type="SMART" id="SM00830">
    <property type="entry name" value="CM_2"/>
    <property type="match status" value="1"/>
</dbReference>
<dbReference type="Gene3D" id="1.20.59.10">
    <property type="entry name" value="Chorismate mutase"/>
    <property type="match status" value="1"/>
</dbReference>
<dbReference type="OrthoDB" id="517480at2"/>
<dbReference type="GO" id="GO:0004106">
    <property type="term" value="F:chorismate mutase activity"/>
    <property type="evidence" value="ECO:0007669"/>
    <property type="project" value="InterPro"/>
</dbReference>
<dbReference type="GO" id="GO:0046417">
    <property type="term" value="P:chorismate metabolic process"/>
    <property type="evidence" value="ECO:0007669"/>
    <property type="project" value="InterPro"/>
</dbReference>
<dbReference type="InterPro" id="IPR002701">
    <property type="entry name" value="CM_II_prokaryot"/>
</dbReference>
<dbReference type="AlphaFoldDB" id="A0A1R1RXW2"/>
<dbReference type="SUPFAM" id="SSF48600">
    <property type="entry name" value="Chorismate mutase II"/>
    <property type="match status" value="1"/>
</dbReference>
<dbReference type="Proteomes" id="UP000187367">
    <property type="component" value="Unassembled WGS sequence"/>
</dbReference>
<gene>
    <name evidence="2" type="ORF">BW143_12170</name>
</gene>